<sequence length="919" mass="106210">MNEEKVHFERGNVYIHERPAIDPKGTALDEIGGTIYLVENERGKFLRFTPLGLENINHAVTDEWAMVNGHSVVSYNKSGNPDAESLSFNNSPLLKYRLQFNLQDLRSIRRHHMLHGIAHMIFILKDGTTLPAFYFHLGGSKNLLQQIAQYLRLDKSAQDGRLYIVKDDILPQRKENAQNISTFDQLHLFDNSNDNLRRFKLGHDSKRSAMERFSKVTHFLRDAFLGPNEFISTGESAEGGIAPDLNSLLESFNGHCDLRESNNDGFEVIYKVDFKKLPDITRCAPITIKEWQALFNKDGKIIEPEVVKIRIFRGGLENSLRKEGWKFLLHYYPWDSNEKSRIEITKQKQNEYFSMKLQWKSMNEQQKQRNNLFRDRESLIEKDVMRTDRTLEYYQGETNVHLEVLHDILMTYNMYNFDLGYVQGMNDLLSPILIVMDNEVDAFWCFVGLMDRMGDNFHMDQSHIKRQLSNLHTLLQFIDAELANYLADNNSSNMYFFFRWMLICFKREFSFQDVMLLWEVLWTNYPCKNFELLVCLAILISQKTVIMESKFGCNEILKHINDLSFKVQLEPLLRQAEGLYILLKKHEESTPGLPPVISSIMFPNVKKKKIRNPNYNDDDESDATSTISSTSSRTHSPSHGTTRTRHHVESHTINENDSAVVTHRKDKQKNEKNQEGEEEEEENDDEYKPNDVESNDSFDNESENEEFDLEQGEKTDQNFTSKRSTRQNIMNNNNKQSESEKISTIYDKSKADLLWENFKPSSTLPSITCISSKTTTTISQTVSDTIIPEKATKIYEFAGETIIIPSIPTSSSSSTTSFVPTTITSTSSKPITTTTLKRSCGGSIGANALLDQLGINKKQKLSTLEKTRLDWNQHKSNESLTDELNIHRRGKDSYVEKVAFLQRADTLEYEHQRSNFKKK</sequence>
<dbReference type="Proteomes" id="UP000682733">
    <property type="component" value="Unassembled WGS sequence"/>
</dbReference>
<dbReference type="SMART" id="SM00164">
    <property type="entry name" value="TBC"/>
    <property type="match status" value="1"/>
</dbReference>
<dbReference type="InterPro" id="IPR035969">
    <property type="entry name" value="Rab-GAP_TBC_sf"/>
</dbReference>
<feature type="compositionally biased region" description="Polar residues" evidence="10">
    <location>
        <begin position="717"/>
        <end position="736"/>
    </location>
</feature>
<organism evidence="13 15">
    <name type="scientific">Didymodactylos carnosus</name>
    <dbReference type="NCBI Taxonomy" id="1234261"/>
    <lineage>
        <taxon>Eukaryota</taxon>
        <taxon>Metazoa</taxon>
        <taxon>Spiralia</taxon>
        <taxon>Gnathifera</taxon>
        <taxon>Rotifera</taxon>
        <taxon>Eurotatoria</taxon>
        <taxon>Bdelloidea</taxon>
        <taxon>Philodinida</taxon>
        <taxon>Philodinidae</taxon>
        <taxon>Didymodactylos</taxon>
    </lineage>
</organism>
<accession>A0A8S2D884</accession>
<dbReference type="Pfam" id="PF12068">
    <property type="entry name" value="PH_RBD"/>
    <property type="match status" value="1"/>
</dbReference>
<dbReference type="GO" id="GO:0005096">
    <property type="term" value="F:GTPase activator activity"/>
    <property type="evidence" value="ECO:0007669"/>
    <property type="project" value="UniProtKB-KW"/>
</dbReference>
<feature type="compositionally biased region" description="Acidic residues" evidence="10">
    <location>
        <begin position="693"/>
        <end position="710"/>
    </location>
</feature>
<evidence type="ECO:0000256" key="7">
    <source>
        <dbReference type="ARBA" id="ARBA00065268"/>
    </source>
</evidence>
<reference evidence="13" key="1">
    <citation type="submission" date="2021-02" db="EMBL/GenBank/DDBJ databases">
        <authorList>
            <person name="Nowell W R."/>
        </authorList>
    </citation>
    <scope>NUCLEOTIDE SEQUENCE</scope>
</reference>
<gene>
    <name evidence="13" type="ORF">OVA965_LOCUS8039</name>
    <name evidence="14" type="ORF">TMI583_LOCUS8035</name>
</gene>
<evidence type="ECO:0000259" key="11">
    <source>
        <dbReference type="PROSITE" id="PS50086"/>
    </source>
</evidence>
<evidence type="ECO:0000256" key="1">
    <source>
        <dbReference type="ARBA" id="ARBA00004496"/>
    </source>
</evidence>
<evidence type="ECO:0000259" key="12">
    <source>
        <dbReference type="PROSITE" id="PS51279"/>
    </source>
</evidence>
<feature type="region of interest" description="Disordered" evidence="10">
    <location>
        <begin position="610"/>
        <end position="741"/>
    </location>
</feature>
<dbReference type="Pfam" id="PF00566">
    <property type="entry name" value="RabGAP-TBC"/>
    <property type="match status" value="1"/>
</dbReference>
<proteinExistence type="predicted"/>
<evidence type="ECO:0000313" key="15">
    <source>
        <dbReference type="Proteomes" id="UP000677228"/>
    </source>
</evidence>
<dbReference type="FunFam" id="1.10.8.270:FF:000005">
    <property type="entry name" value="TBC1 domain family member 15"/>
    <property type="match status" value="1"/>
</dbReference>
<dbReference type="InterPro" id="IPR000195">
    <property type="entry name" value="Rab-GAP-TBC_dom"/>
</dbReference>
<keyword evidence="2" id="KW-0343">GTPase activation</keyword>
<evidence type="ECO:0000256" key="5">
    <source>
        <dbReference type="ARBA" id="ARBA00022990"/>
    </source>
</evidence>
<dbReference type="EMBL" id="CAJOBA010002647">
    <property type="protein sequence ID" value="CAF3653953.1"/>
    <property type="molecule type" value="Genomic_DNA"/>
</dbReference>
<keyword evidence="4" id="KW-0597">Phosphoprotein</keyword>
<dbReference type="InterPro" id="IPR011421">
    <property type="entry name" value="BCNT-C"/>
</dbReference>
<dbReference type="PROSITE" id="PS50086">
    <property type="entry name" value="TBC_RABGAP"/>
    <property type="match status" value="1"/>
</dbReference>
<dbReference type="InterPro" id="IPR021935">
    <property type="entry name" value="SGSM1/2_RBD"/>
</dbReference>
<evidence type="ECO:0000256" key="3">
    <source>
        <dbReference type="ARBA" id="ARBA00022490"/>
    </source>
</evidence>
<evidence type="ECO:0000256" key="9">
    <source>
        <dbReference type="ARBA" id="ARBA00082539"/>
    </source>
</evidence>
<evidence type="ECO:0000256" key="10">
    <source>
        <dbReference type="SAM" id="MobiDB-lite"/>
    </source>
</evidence>
<dbReference type="Proteomes" id="UP000677228">
    <property type="component" value="Unassembled WGS sequence"/>
</dbReference>
<dbReference type="PANTHER" id="PTHR22957:SF645">
    <property type="entry name" value="LD27216P"/>
    <property type="match status" value="1"/>
</dbReference>
<dbReference type="Gene3D" id="1.10.8.270">
    <property type="entry name" value="putative rabgap domain of human tbc1 domain family member 14 like domains"/>
    <property type="match status" value="1"/>
</dbReference>
<dbReference type="AlphaFoldDB" id="A0A8S2D884"/>
<keyword evidence="3" id="KW-0963">Cytoplasm</keyword>
<evidence type="ECO:0000313" key="13">
    <source>
        <dbReference type="EMBL" id="CAF0869167.1"/>
    </source>
</evidence>
<dbReference type="PANTHER" id="PTHR22957">
    <property type="entry name" value="TBC1 DOMAIN FAMILY MEMBER GTPASE-ACTIVATING PROTEIN"/>
    <property type="match status" value="1"/>
</dbReference>
<comment type="caution">
    <text evidence="13">The sequence shown here is derived from an EMBL/GenBank/DDBJ whole genome shotgun (WGS) entry which is preliminary data.</text>
</comment>
<dbReference type="Gene3D" id="1.10.472.80">
    <property type="entry name" value="Ypt/Rab-GAP domain of gyp1p, domain 3"/>
    <property type="match status" value="1"/>
</dbReference>
<feature type="compositionally biased region" description="Low complexity" evidence="10">
    <location>
        <begin position="624"/>
        <end position="641"/>
    </location>
</feature>
<comment type="function">
    <text evidence="6">Acts as a GTPase activating protein for RAB7A. Does not act on RAB4, RAB5 or RAB6.</text>
</comment>
<feature type="domain" description="Rab-GAP TBC" evidence="11">
    <location>
        <begin position="315"/>
        <end position="525"/>
    </location>
</feature>
<name>A0A8S2D884_9BILA</name>
<evidence type="ECO:0000313" key="14">
    <source>
        <dbReference type="EMBL" id="CAF3653953.1"/>
    </source>
</evidence>
<evidence type="ECO:0000256" key="8">
    <source>
        <dbReference type="ARBA" id="ARBA00067480"/>
    </source>
</evidence>
<dbReference type="FunFam" id="1.10.472.80:FF:000005">
    <property type="entry name" value="TBC1 domain family member 15"/>
    <property type="match status" value="1"/>
</dbReference>
<dbReference type="SUPFAM" id="SSF47923">
    <property type="entry name" value="Ypt/Rab-GAP domain of gyp1p"/>
    <property type="match status" value="2"/>
</dbReference>
<dbReference type="EMBL" id="CAJNOK010002646">
    <property type="protein sequence ID" value="CAF0869167.1"/>
    <property type="molecule type" value="Genomic_DNA"/>
</dbReference>
<comment type="subcellular location">
    <subcellularLocation>
        <location evidence="1">Cytoplasm</location>
    </subcellularLocation>
</comment>
<keyword evidence="5" id="KW-0007">Acetylation</keyword>
<feature type="compositionally biased region" description="Acidic residues" evidence="10">
    <location>
        <begin position="676"/>
        <end position="685"/>
    </location>
</feature>
<protein>
    <recommendedName>
        <fullName evidence="8">TBC1 domain family member 15</fullName>
    </recommendedName>
    <alternativeName>
        <fullName evidence="9">GTPase-activating protein RAB7</fullName>
    </alternativeName>
</protein>
<dbReference type="PROSITE" id="PS51279">
    <property type="entry name" value="BCNT_C"/>
    <property type="match status" value="1"/>
</dbReference>
<comment type="subunit">
    <text evidence="7">Interacts with non-phosphorylated form of RAB8A; phosphorylation of RAB8A at 'Thr-72' disrupts this interaction. Interacts with ARMC12.</text>
</comment>
<feature type="domain" description="BCNT-C" evidence="12">
    <location>
        <begin position="840"/>
        <end position="919"/>
    </location>
</feature>
<evidence type="ECO:0000256" key="4">
    <source>
        <dbReference type="ARBA" id="ARBA00022553"/>
    </source>
</evidence>
<dbReference type="Pfam" id="PF07572">
    <property type="entry name" value="BCNT"/>
    <property type="match status" value="1"/>
</dbReference>
<evidence type="ECO:0000256" key="6">
    <source>
        <dbReference type="ARBA" id="ARBA00055283"/>
    </source>
</evidence>
<evidence type="ECO:0000256" key="2">
    <source>
        <dbReference type="ARBA" id="ARBA00022468"/>
    </source>
</evidence>
<dbReference type="GO" id="GO:0005737">
    <property type="term" value="C:cytoplasm"/>
    <property type="evidence" value="ECO:0007669"/>
    <property type="project" value="UniProtKB-SubCell"/>
</dbReference>